<dbReference type="Pfam" id="PF08561">
    <property type="entry name" value="Ribosomal_L37"/>
    <property type="match status" value="1"/>
</dbReference>
<dbReference type="PANTHER" id="PTHR28595:SF1">
    <property type="entry name" value="LARGE RIBOSOMAL SUBUNIT PROTEIN ML54"/>
    <property type="match status" value="1"/>
</dbReference>
<evidence type="ECO:0000313" key="9">
    <source>
        <dbReference type="Proteomes" id="UP000242188"/>
    </source>
</evidence>
<dbReference type="STRING" id="6573.A0A210Q5J8"/>
<keyword evidence="4" id="KW-0496">Mitochondrion</keyword>
<evidence type="ECO:0000313" key="8">
    <source>
        <dbReference type="EMBL" id="OWF44007.1"/>
    </source>
</evidence>
<proteinExistence type="inferred from homology"/>
<dbReference type="AlphaFoldDB" id="A0A210Q5J8"/>
<gene>
    <name evidence="8" type="ORF">KP79_PYT01777</name>
</gene>
<dbReference type="Proteomes" id="UP000242188">
    <property type="component" value="Unassembled WGS sequence"/>
</dbReference>
<evidence type="ECO:0000256" key="5">
    <source>
        <dbReference type="ARBA" id="ARBA00023274"/>
    </source>
</evidence>
<accession>A0A210Q5J8</accession>
<evidence type="ECO:0000256" key="2">
    <source>
        <dbReference type="ARBA" id="ARBA00022946"/>
    </source>
</evidence>
<organism evidence="8 9">
    <name type="scientific">Mizuhopecten yessoensis</name>
    <name type="common">Japanese scallop</name>
    <name type="synonym">Patinopecten yessoensis</name>
    <dbReference type="NCBI Taxonomy" id="6573"/>
    <lineage>
        <taxon>Eukaryota</taxon>
        <taxon>Metazoa</taxon>
        <taxon>Spiralia</taxon>
        <taxon>Lophotrochozoa</taxon>
        <taxon>Mollusca</taxon>
        <taxon>Bivalvia</taxon>
        <taxon>Autobranchia</taxon>
        <taxon>Pteriomorphia</taxon>
        <taxon>Pectinida</taxon>
        <taxon>Pectinoidea</taxon>
        <taxon>Pectinidae</taxon>
        <taxon>Mizuhopecten</taxon>
    </lineage>
</organism>
<name>A0A210Q5J8_MIZYE</name>
<reference evidence="8 9" key="1">
    <citation type="journal article" date="2017" name="Nat. Ecol. Evol.">
        <title>Scallop genome provides insights into evolution of bilaterian karyotype and development.</title>
        <authorList>
            <person name="Wang S."/>
            <person name="Zhang J."/>
            <person name="Jiao W."/>
            <person name="Li J."/>
            <person name="Xun X."/>
            <person name="Sun Y."/>
            <person name="Guo X."/>
            <person name="Huan P."/>
            <person name="Dong B."/>
            <person name="Zhang L."/>
            <person name="Hu X."/>
            <person name="Sun X."/>
            <person name="Wang J."/>
            <person name="Zhao C."/>
            <person name="Wang Y."/>
            <person name="Wang D."/>
            <person name="Huang X."/>
            <person name="Wang R."/>
            <person name="Lv J."/>
            <person name="Li Y."/>
            <person name="Zhang Z."/>
            <person name="Liu B."/>
            <person name="Lu W."/>
            <person name="Hui Y."/>
            <person name="Liang J."/>
            <person name="Zhou Z."/>
            <person name="Hou R."/>
            <person name="Li X."/>
            <person name="Liu Y."/>
            <person name="Li H."/>
            <person name="Ning X."/>
            <person name="Lin Y."/>
            <person name="Zhao L."/>
            <person name="Xing Q."/>
            <person name="Dou J."/>
            <person name="Li Y."/>
            <person name="Mao J."/>
            <person name="Guo H."/>
            <person name="Dou H."/>
            <person name="Li T."/>
            <person name="Mu C."/>
            <person name="Jiang W."/>
            <person name="Fu Q."/>
            <person name="Fu X."/>
            <person name="Miao Y."/>
            <person name="Liu J."/>
            <person name="Yu Q."/>
            <person name="Li R."/>
            <person name="Liao H."/>
            <person name="Li X."/>
            <person name="Kong Y."/>
            <person name="Jiang Z."/>
            <person name="Chourrout D."/>
            <person name="Li R."/>
            <person name="Bao Z."/>
        </authorList>
    </citation>
    <scope>NUCLEOTIDE SEQUENCE [LARGE SCALE GENOMIC DNA]</scope>
    <source>
        <strain evidence="8 9">PY_sf001</strain>
    </source>
</reference>
<keyword evidence="9" id="KW-1185">Reference proteome</keyword>
<dbReference type="GO" id="GO:0005762">
    <property type="term" value="C:mitochondrial large ribosomal subunit"/>
    <property type="evidence" value="ECO:0007669"/>
    <property type="project" value="TreeGrafter"/>
</dbReference>
<keyword evidence="2" id="KW-0809">Transit peptide</keyword>
<evidence type="ECO:0000256" key="7">
    <source>
        <dbReference type="ARBA" id="ARBA00035179"/>
    </source>
</evidence>
<comment type="caution">
    <text evidence="8">The sequence shown here is derived from an EMBL/GenBank/DDBJ whole genome shotgun (WGS) entry which is preliminary data.</text>
</comment>
<evidence type="ECO:0000256" key="1">
    <source>
        <dbReference type="ARBA" id="ARBA00004173"/>
    </source>
</evidence>
<dbReference type="GO" id="GO:0003735">
    <property type="term" value="F:structural constituent of ribosome"/>
    <property type="evidence" value="ECO:0007669"/>
    <property type="project" value="TreeGrafter"/>
</dbReference>
<comment type="subcellular location">
    <subcellularLocation>
        <location evidence="1">Mitochondrion</location>
    </subcellularLocation>
</comment>
<keyword evidence="3 8" id="KW-0689">Ribosomal protein</keyword>
<dbReference type="OrthoDB" id="10252718at2759"/>
<comment type="similarity">
    <text evidence="6">Belongs to the mitochondrion-specific ribosomal protein mL54 family.</text>
</comment>
<evidence type="ECO:0000256" key="3">
    <source>
        <dbReference type="ARBA" id="ARBA00022980"/>
    </source>
</evidence>
<sequence length="130" mass="15119">MATALCTCLRKIAICPLRCWQNGYMITAAYAKAPVPAIKVKLGFEVEKDPHKLVNYLCGGNIYKTGEEIELKPEEEYPDWLWELRIDRKAPDLEQLEYGSYEYWAKAKKLSLKSKNAMQKMSSKRKHKKF</sequence>
<evidence type="ECO:0000256" key="6">
    <source>
        <dbReference type="ARBA" id="ARBA00033752"/>
    </source>
</evidence>
<dbReference type="PANTHER" id="PTHR28595">
    <property type="entry name" value="39S RIBOSOMAL PROTEIN L54, MITOCHONDRIAL"/>
    <property type="match status" value="1"/>
</dbReference>
<dbReference type="InterPro" id="IPR013870">
    <property type="entry name" value="Ribosomal_mL54"/>
</dbReference>
<evidence type="ECO:0000256" key="4">
    <source>
        <dbReference type="ARBA" id="ARBA00023128"/>
    </source>
</evidence>
<dbReference type="EMBL" id="NEDP02004937">
    <property type="protein sequence ID" value="OWF44007.1"/>
    <property type="molecule type" value="Genomic_DNA"/>
</dbReference>
<protein>
    <recommendedName>
        <fullName evidence="7">Large ribosomal subunit protein mL54</fullName>
    </recommendedName>
</protein>
<keyword evidence="5" id="KW-0687">Ribonucleoprotein</keyword>